<dbReference type="GO" id="GO:0005524">
    <property type="term" value="F:ATP binding"/>
    <property type="evidence" value="ECO:0007669"/>
    <property type="project" value="UniProtKB-KW"/>
</dbReference>
<evidence type="ECO:0000256" key="2">
    <source>
        <dbReference type="ARBA" id="ARBA00022840"/>
    </source>
</evidence>
<evidence type="ECO:0000313" key="5">
    <source>
        <dbReference type="EnsemblMetazoa" id="XP_031777495"/>
    </source>
</evidence>
<sequence length="171" mass="19566">MLCIHPAAKMLVELSRVQDIKASDGTTSVIVIAGTLLEAVKRLLQTDIDPTFICDAFQKASAKTVEYYRTSRFTGVYLIMPYSVLSIDCITHVFITIYCNILSELFIDIRIYSRTIMYTNITCSFIFNLSLIITIYSRSIMSINIMCRFIFNFILVIAIFFTSTLPFFLKI</sequence>
<feature type="transmembrane region" description="Helical" evidence="4">
    <location>
        <begin position="115"/>
        <end position="137"/>
    </location>
</feature>
<dbReference type="RefSeq" id="XP_031777495.1">
    <property type="nucleotide sequence ID" value="XM_031921635.2"/>
</dbReference>
<evidence type="ECO:0000256" key="3">
    <source>
        <dbReference type="ARBA" id="ARBA00023186"/>
    </source>
</evidence>
<proteinExistence type="predicted"/>
<dbReference type="InterPro" id="IPR017998">
    <property type="entry name" value="Chaperone_TCP-1"/>
</dbReference>
<dbReference type="SMR" id="A0A7M7PX90"/>
<dbReference type="SUPFAM" id="SSF48592">
    <property type="entry name" value="GroEL equatorial domain-like"/>
    <property type="match status" value="1"/>
</dbReference>
<dbReference type="AlphaFoldDB" id="A0A7M7PX90"/>
<dbReference type="InterPro" id="IPR002423">
    <property type="entry name" value="Cpn60/GroEL/TCP-1"/>
</dbReference>
<keyword evidence="3" id="KW-0143">Chaperone</keyword>
<feature type="transmembrane region" description="Helical" evidence="4">
    <location>
        <begin position="149"/>
        <end position="169"/>
    </location>
</feature>
<dbReference type="Proteomes" id="UP000002358">
    <property type="component" value="Unassembled WGS sequence"/>
</dbReference>
<dbReference type="GeneID" id="100678281"/>
<keyword evidence="4" id="KW-1133">Transmembrane helix</keyword>
<evidence type="ECO:0000313" key="6">
    <source>
        <dbReference type="Proteomes" id="UP000002358"/>
    </source>
</evidence>
<keyword evidence="6" id="KW-1185">Reference proteome</keyword>
<keyword evidence="2" id="KW-0067">ATP-binding</keyword>
<evidence type="ECO:0000256" key="1">
    <source>
        <dbReference type="ARBA" id="ARBA00022741"/>
    </source>
</evidence>
<dbReference type="PANTHER" id="PTHR11353">
    <property type="entry name" value="CHAPERONIN"/>
    <property type="match status" value="1"/>
</dbReference>
<dbReference type="InterPro" id="IPR027413">
    <property type="entry name" value="GROEL-like_equatorial_sf"/>
</dbReference>
<name>A0A7M7PX90_NASVI</name>
<organism evidence="5 6">
    <name type="scientific">Nasonia vitripennis</name>
    <name type="common">Parasitic wasp</name>
    <dbReference type="NCBI Taxonomy" id="7425"/>
    <lineage>
        <taxon>Eukaryota</taxon>
        <taxon>Metazoa</taxon>
        <taxon>Ecdysozoa</taxon>
        <taxon>Arthropoda</taxon>
        <taxon>Hexapoda</taxon>
        <taxon>Insecta</taxon>
        <taxon>Pterygota</taxon>
        <taxon>Neoptera</taxon>
        <taxon>Endopterygota</taxon>
        <taxon>Hymenoptera</taxon>
        <taxon>Apocrita</taxon>
        <taxon>Proctotrupomorpha</taxon>
        <taxon>Chalcidoidea</taxon>
        <taxon>Pteromalidae</taxon>
        <taxon>Pteromalinae</taxon>
        <taxon>Nasonia</taxon>
    </lineage>
</organism>
<accession>A0A7M7PX90</accession>
<dbReference type="EnsemblMetazoa" id="XM_031921635">
    <property type="protein sequence ID" value="XP_031777495"/>
    <property type="gene ID" value="LOC100678281"/>
</dbReference>
<keyword evidence="1" id="KW-0547">Nucleotide-binding</keyword>
<feature type="transmembrane region" description="Helical" evidence="4">
    <location>
        <begin position="76"/>
        <end position="103"/>
    </location>
</feature>
<keyword evidence="4" id="KW-0472">Membrane</keyword>
<dbReference type="Gene3D" id="1.10.560.10">
    <property type="entry name" value="GroEL-like equatorial domain"/>
    <property type="match status" value="1"/>
</dbReference>
<protein>
    <submittedName>
        <fullName evidence="5">Uncharacterized protein</fullName>
    </submittedName>
</protein>
<keyword evidence="4" id="KW-0812">Transmembrane</keyword>
<dbReference type="GO" id="GO:0140662">
    <property type="term" value="F:ATP-dependent protein folding chaperone"/>
    <property type="evidence" value="ECO:0007669"/>
    <property type="project" value="InterPro"/>
</dbReference>
<reference evidence="5" key="1">
    <citation type="submission" date="2021-01" db="UniProtKB">
        <authorList>
            <consortium name="EnsemblMetazoa"/>
        </authorList>
    </citation>
    <scope>IDENTIFICATION</scope>
</reference>
<dbReference type="Pfam" id="PF00118">
    <property type="entry name" value="Cpn60_TCP1"/>
    <property type="match status" value="1"/>
</dbReference>
<evidence type="ECO:0000256" key="4">
    <source>
        <dbReference type="SAM" id="Phobius"/>
    </source>
</evidence>